<gene>
    <name evidence="5" type="ORF">GQ466_26345</name>
</gene>
<dbReference type="RefSeq" id="WP_161105713.1">
    <property type="nucleotide sequence ID" value="NZ_JBHLYI010000008.1"/>
</dbReference>
<keyword evidence="3" id="KW-0804">Transcription</keyword>
<evidence type="ECO:0000256" key="1">
    <source>
        <dbReference type="ARBA" id="ARBA00023015"/>
    </source>
</evidence>
<dbReference type="SUPFAM" id="SSF48008">
    <property type="entry name" value="GntR ligand-binding domain-like"/>
    <property type="match status" value="1"/>
</dbReference>
<organism evidence="5 6">
    <name type="scientific">Actinomadura rayongensis</name>
    <dbReference type="NCBI Taxonomy" id="1429076"/>
    <lineage>
        <taxon>Bacteria</taxon>
        <taxon>Bacillati</taxon>
        <taxon>Actinomycetota</taxon>
        <taxon>Actinomycetes</taxon>
        <taxon>Streptosporangiales</taxon>
        <taxon>Thermomonosporaceae</taxon>
        <taxon>Actinomadura</taxon>
    </lineage>
</organism>
<dbReference type="Proteomes" id="UP000431901">
    <property type="component" value="Unassembled WGS sequence"/>
</dbReference>
<name>A0A6I4WER9_9ACTN</name>
<dbReference type="GO" id="GO:0003677">
    <property type="term" value="F:DNA binding"/>
    <property type="evidence" value="ECO:0007669"/>
    <property type="project" value="UniProtKB-KW"/>
</dbReference>
<proteinExistence type="predicted"/>
<dbReference type="InterPro" id="IPR011711">
    <property type="entry name" value="GntR_C"/>
</dbReference>
<dbReference type="GO" id="GO:0003700">
    <property type="term" value="F:DNA-binding transcription factor activity"/>
    <property type="evidence" value="ECO:0007669"/>
    <property type="project" value="InterPro"/>
</dbReference>
<keyword evidence="6" id="KW-1185">Reference proteome</keyword>
<dbReference type="OrthoDB" id="8680240at2"/>
<evidence type="ECO:0000313" key="5">
    <source>
        <dbReference type="EMBL" id="MXQ67543.1"/>
    </source>
</evidence>
<accession>A0A6I4WER9</accession>
<dbReference type="InterPro" id="IPR000524">
    <property type="entry name" value="Tscrpt_reg_HTH_GntR"/>
</dbReference>
<dbReference type="PANTHER" id="PTHR43537">
    <property type="entry name" value="TRANSCRIPTIONAL REGULATOR, GNTR FAMILY"/>
    <property type="match status" value="1"/>
</dbReference>
<sequence length="222" mass="24807">MPRTVNTPSRADYVFEGLRADLLDGRLEPGERLKLPGLAERFEVSMTVIREALTRLEGQGLVYSSPKRGFSVMELSKEDLSDLTFVRVELETLALRASIERGGIDWETAVVGSLHALNRTEQVRADGTFNVDWFSCHRTFHHALISGSGSPRLLAIAAAERDRSELYRAWTRSLAHDDKRDIRAEHARIADLAVGRDVDAAVAALADHIQRTTDVLLEYIAR</sequence>
<dbReference type="Gene3D" id="1.20.120.530">
    <property type="entry name" value="GntR ligand-binding domain-like"/>
    <property type="match status" value="1"/>
</dbReference>
<evidence type="ECO:0000256" key="3">
    <source>
        <dbReference type="ARBA" id="ARBA00023163"/>
    </source>
</evidence>
<comment type="caution">
    <text evidence="5">The sequence shown here is derived from an EMBL/GenBank/DDBJ whole genome shotgun (WGS) entry which is preliminary data.</text>
</comment>
<dbReference type="SMART" id="SM00895">
    <property type="entry name" value="FCD"/>
    <property type="match status" value="1"/>
</dbReference>
<feature type="domain" description="HTH gntR-type" evidence="4">
    <location>
        <begin position="8"/>
        <end position="75"/>
    </location>
</feature>
<dbReference type="InterPro" id="IPR036390">
    <property type="entry name" value="WH_DNA-bd_sf"/>
</dbReference>
<evidence type="ECO:0000313" key="6">
    <source>
        <dbReference type="Proteomes" id="UP000431901"/>
    </source>
</evidence>
<keyword evidence="1" id="KW-0805">Transcription regulation</keyword>
<dbReference type="SUPFAM" id="SSF46785">
    <property type="entry name" value="Winged helix' DNA-binding domain"/>
    <property type="match status" value="1"/>
</dbReference>
<dbReference type="AlphaFoldDB" id="A0A6I4WER9"/>
<dbReference type="Pfam" id="PF00392">
    <property type="entry name" value="GntR"/>
    <property type="match status" value="1"/>
</dbReference>
<dbReference type="EMBL" id="WUTW01000007">
    <property type="protein sequence ID" value="MXQ67543.1"/>
    <property type="molecule type" value="Genomic_DNA"/>
</dbReference>
<dbReference type="Pfam" id="PF07729">
    <property type="entry name" value="FCD"/>
    <property type="match status" value="1"/>
</dbReference>
<dbReference type="InterPro" id="IPR036388">
    <property type="entry name" value="WH-like_DNA-bd_sf"/>
</dbReference>
<dbReference type="PANTHER" id="PTHR43537:SF5">
    <property type="entry name" value="UXU OPERON TRANSCRIPTIONAL REGULATOR"/>
    <property type="match status" value="1"/>
</dbReference>
<dbReference type="InterPro" id="IPR008920">
    <property type="entry name" value="TF_FadR/GntR_C"/>
</dbReference>
<reference evidence="5 6" key="1">
    <citation type="submission" date="2019-12" db="EMBL/GenBank/DDBJ databases">
        <title>Nocardia macrotermitis sp. nov. and Nocardia aurantia sp. nov., isolated from the gut of the fungus growing-termite Macrotermes natalensis.</title>
        <authorList>
            <person name="Christine B."/>
            <person name="Rene B."/>
        </authorList>
    </citation>
    <scope>NUCLEOTIDE SEQUENCE [LARGE SCALE GENOMIC DNA]</scope>
    <source>
        <strain evidence="5 6">DSM 102126</strain>
    </source>
</reference>
<evidence type="ECO:0000256" key="2">
    <source>
        <dbReference type="ARBA" id="ARBA00023125"/>
    </source>
</evidence>
<evidence type="ECO:0000259" key="4">
    <source>
        <dbReference type="PROSITE" id="PS50949"/>
    </source>
</evidence>
<keyword evidence="2" id="KW-0238">DNA-binding</keyword>
<dbReference type="PROSITE" id="PS50949">
    <property type="entry name" value="HTH_GNTR"/>
    <property type="match status" value="1"/>
</dbReference>
<dbReference type="CDD" id="cd07377">
    <property type="entry name" value="WHTH_GntR"/>
    <property type="match status" value="1"/>
</dbReference>
<dbReference type="SMART" id="SM00345">
    <property type="entry name" value="HTH_GNTR"/>
    <property type="match status" value="1"/>
</dbReference>
<dbReference type="Gene3D" id="1.10.10.10">
    <property type="entry name" value="Winged helix-like DNA-binding domain superfamily/Winged helix DNA-binding domain"/>
    <property type="match status" value="1"/>
</dbReference>
<protein>
    <submittedName>
        <fullName evidence="5">FCD domain-containing protein</fullName>
    </submittedName>
</protein>